<keyword evidence="7" id="KW-0067">ATP-binding</keyword>
<keyword evidence="9" id="KW-0472">Membrane</keyword>
<dbReference type="Pfam" id="PF07730">
    <property type="entry name" value="HisKA_3"/>
    <property type="match status" value="1"/>
</dbReference>
<evidence type="ECO:0000256" key="3">
    <source>
        <dbReference type="ARBA" id="ARBA00022553"/>
    </source>
</evidence>
<evidence type="ECO:0000256" key="6">
    <source>
        <dbReference type="ARBA" id="ARBA00022777"/>
    </source>
</evidence>
<evidence type="ECO:0000256" key="7">
    <source>
        <dbReference type="ARBA" id="ARBA00022840"/>
    </source>
</evidence>
<dbReference type="GO" id="GO:0046983">
    <property type="term" value="F:protein dimerization activity"/>
    <property type="evidence" value="ECO:0007669"/>
    <property type="project" value="InterPro"/>
</dbReference>
<keyword evidence="4" id="KW-0808">Transferase</keyword>
<evidence type="ECO:0000256" key="8">
    <source>
        <dbReference type="ARBA" id="ARBA00023012"/>
    </source>
</evidence>
<keyword evidence="9" id="KW-0812">Transmembrane</keyword>
<dbReference type="InterPro" id="IPR011712">
    <property type="entry name" value="Sig_transdc_His_kin_sub3_dim/P"/>
</dbReference>
<evidence type="ECO:0000256" key="9">
    <source>
        <dbReference type="SAM" id="Phobius"/>
    </source>
</evidence>
<dbReference type="AlphaFoldDB" id="A0A9X1WZN6"/>
<dbReference type="EMBL" id="JALJEJ010000001">
    <property type="protein sequence ID" value="MCJ8208587.1"/>
    <property type="molecule type" value="Genomic_DNA"/>
</dbReference>
<protein>
    <recommendedName>
        <fullName evidence="2">histidine kinase</fullName>
        <ecNumber evidence="2">2.7.13.3</ecNumber>
    </recommendedName>
</protein>
<feature type="domain" description="Signal transduction histidine kinase subgroup 3 dimerisation and phosphoacceptor" evidence="11">
    <location>
        <begin position="61"/>
        <end position="130"/>
    </location>
</feature>
<dbReference type="GO" id="GO:0005524">
    <property type="term" value="F:ATP binding"/>
    <property type="evidence" value="ECO:0007669"/>
    <property type="project" value="UniProtKB-KW"/>
</dbReference>
<evidence type="ECO:0000256" key="5">
    <source>
        <dbReference type="ARBA" id="ARBA00022741"/>
    </source>
</evidence>
<gene>
    <name evidence="12" type="ORF">MUY27_02630</name>
</gene>
<dbReference type="RefSeq" id="WP_245128415.1">
    <property type="nucleotide sequence ID" value="NZ_JALJEJ010000001.1"/>
</dbReference>
<dbReference type="PANTHER" id="PTHR24421">
    <property type="entry name" value="NITRATE/NITRITE SENSOR PROTEIN NARX-RELATED"/>
    <property type="match status" value="1"/>
</dbReference>
<sequence length="260" mass="29273">MNITEIIIPFTVALFIIAVGVVLLYQNFQRNLIELELEKSELKSLQQDELLRNSILVQEEERKRIAGDLHDEIGAVISIMKMNLMLMKQSAEDNQTSTASVKVIQNLINLSDNAITSVRSISHQLMPPQLEAFGLVKTIESVIDQINANGKITFYFTIRNEWPPVNWPVALGVYRIVMELFNNTIKHANARCVFLTFDYFDNYLIVSFEDDGDGFPSQTKNYHGLGLISMEARAQAMNALFECTNGTSRGVKATLKIPVG</sequence>
<name>A0A9X1WZN6_9SPHI</name>
<evidence type="ECO:0000259" key="11">
    <source>
        <dbReference type="Pfam" id="PF07730"/>
    </source>
</evidence>
<dbReference type="GO" id="GO:0016020">
    <property type="term" value="C:membrane"/>
    <property type="evidence" value="ECO:0007669"/>
    <property type="project" value="InterPro"/>
</dbReference>
<proteinExistence type="predicted"/>
<dbReference type="CDD" id="cd16917">
    <property type="entry name" value="HATPase_UhpB-NarQ-NarX-like"/>
    <property type="match status" value="1"/>
</dbReference>
<evidence type="ECO:0000313" key="13">
    <source>
        <dbReference type="Proteomes" id="UP001139450"/>
    </source>
</evidence>
<dbReference type="Gene3D" id="3.30.565.10">
    <property type="entry name" value="Histidine kinase-like ATPase, C-terminal domain"/>
    <property type="match status" value="1"/>
</dbReference>
<dbReference type="InterPro" id="IPR036890">
    <property type="entry name" value="HATPase_C_sf"/>
</dbReference>
<comment type="caution">
    <text evidence="12">The sequence shown here is derived from an EMBL/GenBank/DDBJ whole genome shotgun (WGS) entry which is preliminary data.</text>
</comment>
<evidence type="ECO:0000256" key="1">
    <source>
        <dbReference type="ARBA" id="ARBA00000085"/>
    </source>
</evidence>
<keyword evidence="13" id="KW-1185">Reference proteome</keyword>
<reference evidence="12" key="1">
    <citation type="submission" date="2022-04" db="EMBL/GenBank/DDBJ databases">
        <title>Mucilaginibacter sp. RS28 isolated from freshwater.</title>
        <authorList>
            <person name="Ko S.-R."/>
        </authorList>
    </citation>
    <scope>NUCLEOTIDE SEQUENCE</scope>
    <source>
        <strain evidence="12">RS28</strain>
    </source>
</reference>
<evidence type="ECO:0000313" key="12">
    <source>
        <dbReference type="EMBL" id="MCJ8208587.1"/>
    </source>
</evidence>
<keyword evidence="6 12" id="KW-0418">Kinase</keyword>
<evidence type="ECO:0000259" key="10">
    <source>
        <dbReference type="Pfam" id="PF02518"/>
    </source>
</evidence>
<accession>A0A9X1WZN6</accession>
<evidence type="ECO:0000256" key="2">
    <source>
        <dbReference type="ARBA" id="ARBA00012438"/>
    </source>
</evidence>
<dbReference type="Proteomes" id="UP001139450">
    <property type="component" value="Unassembled WGS sequence"/>
</dbReference>
<keyword evidence="3" id="KW-0597">Phosphoprotein</keyword>
<comment type="catalytic activity">
    <reaction evidence="1">
        <text>ATP + protein L-histidine = ADP + protein N-phospho-L-histidine.</text>
        <dbReference type="EC" id="2.7.13.3"/>
    </reaction>
</comment>
<dbReference type="Pfam" id="PF02518">
    <property type="entry name" value="HATPase_c"/>
    <property type="match status" value="1"/>
</dbReference>
<dbReference type="Gene3D" id="1.20.5.1930">
    <property type="match status" value="1"/>
</dbReference>
<dbReference type="GO" id="GO:0000155">
    <property type="term" value="F:phosphorelay sensor kinase activity"/>
    <property type="evidence" value="ECO:0007669"/>
    <property type="project" value="InterPro"/>
</dbReference>
<dbReference type="PANTHER" id="PTHR24421:SF10">
    <property type="entry name" value="NITRATE_NITRITE SENSOR PROTEIN NARQ"/>
    <property type="match status" value="1"/>
</dbReference>
<dbReference type="InterPro" id="IPR003594">
    <property type="entry name" value="HATPase_dom"/>
</dbReference>
<keyword evidence="9" id="KW-1133">Transmembrane helix</keyword>
<keyword evidence="8" id="KW-0902">Two-component regulatory system</keyword>
<organism evidence="12 13">
    <name type="scientific">Mucilaginibacter straminoryzae</name>
    <dbReference type="NCBI Taxonomy" id="2932774"/>
    <lineage>
        <taxon>Bacteria</taxon>
        <taxon>Pseudomonadati</taxon>
        <taxon>Bacteroidota</taxon>
        <taxon>Sphingobacteriia</taxon>
        <taxon>Sphingobacteriales</taxon>
        <taxon>Sphingobacteriaceae</taxon>
        <taxon>Mucilaginibacter</taxon>
    </lineage>
</organism>
<dbReference type="SUPFAM" id="SSF55874">
    <property type="entry name" value="ATPase domain of HSP90 chaperone/DNA topoisomerase II/histidine kinase"/>
    <property type="match status" value="1"/>
</dbReference>
<feature type="domain" description="Histidine kinase/HSP90-like ATPase" evidence="10">
    <location>
        <begin position="171"/>
        <end position="259"/>
    </location>
</feature>
<feature type="transmembrane region" description="Helical" evidence="9">
    <location>
        <begin position="6"/>
        <end position="25"/>
    </location>
</feature>
<dbReference type="InterPro" id="IPR050482">
    <property type="entry name" value="Sensor_HK_TwoCompSys"/>
</dbReference>
<dbReference type="EC" id="2.7.13.3" evidence="2"/>
<keyword evidence="5" id="KW-0547">Nucleotide-binding</keyword>
<evidence type="ECO:0000256" key="4">
    <source>
        <dbReference type="ARBA" id="ARBA00022679"/>
    </source>
</evidence>